<reference evidence="2" key="1">
    <citation type="journal article" date="2011" name="Proc. Natl. Acad. Sci. U.S.A.">
        <title>Evolutionary erosion of yeast sex chromosomes by mating-type switching accidents.</title>
        <authorList>
            <person name="Gordon J.L."/>
            <person name="Armisen D."/>
            <person name="Proux-Wera E."/>
            <person name="Oheigeartaigh S.S."/>
            <person name="Byrne K.P."/>
            <person name="Wolfe K.H."/>
        </authorList>
    </citation>
    <scope>NUCLEOTIDE SEQUENCE [LARGE SCALE GENOMIC DNA]</scope>
    <source>
        <strain evidence="2">ATCC 76901 / BCRC 22586 / CBS 4309 / NBRC 1992 / NRRL Y-12630</strain>
    </source>
</reference>
<dbReference type="Gene3D" id="3.40.1840.10">
    <property type="entry name" value="YNR034W-A-like"/>
    <property type="match status" value="1"/>
</dbReference>
<sequence length="109" mass="11933">MFAQKDIASPEANEVTGVKLHEIIPRVKGTVILDDKLNVVKASGIGKGLKKTHIQDVLHACHDELGRVGYSVYSDTLGPIHLWLNPMDRQTTLVFTAKQAPASGPNQYE</sequence>
<dbReference type="InterPro" id="IPR021591">
    <property type="entry name" value="YNR034W-A/EGO2"/>
</dbReference>
<dbReference type="EMBL" id="HE576752">
    <property type="protein sequence ID" value="CCC67102.1"/>
    <property type="molecule type" value="Genomic_DNA"/>
</dbReference>
<evidence type="ECO:0000313" key="2">
    <source>
        <dbReference type="Proteomes" id="UP000001640"/>
    </source>
</evidence>
<dbReference type="InterPro" id="IPR035098">
    <property type="entry name" value="YNR034W-A/EGO2_sf"/>
</dbReference>
<keyword evidence="2" id="KW-1185">Reference proteome</keyword>
<dbReference type="SUPFAM" id="SSF160683">
    <property type="entry name" value="YNR034W-A-like"/>
    <property type="match status" value="1"/>
</dbReference>
<dbReference type="GeneID" id="96900583"/>
<dbReference type="InParanoid" id="G0V6K6"/>
<proteinExistence type="predicted"/>
<dbReference type="KEGG" id="ncs:NCAS_0A05440"/>
<evidence type="ECO:0000313" key="1">
    <source>
        <dbReference type="EMBL" id="CCC67102.1"/>
    </source>
</evidence>
<reference key="2">
    <citation type="submission" date="2011-08" db="EMBL/GenBank/DDBJ databases">
        <title>Genome sequence of Naumovozyma castellii.</title>
        <authorList>
            <person name="Gordon J.L."/>
            <person name="Armisen D."/>
            <person name="Proux-Wera E."/>
            <person name="OhEigeartaigh S.S."/>
            <person name="Byrne K.P."/>
            <person name="Wolfe K.H."/>
        </authorList>
    </citation>
    <scope>NUCLEOTIDE SEQUENCE</scope>
    <source>
        <strain>Type strain:CBS 4309</strain>
    </source>
</reference>
<dbReference type="AlphaFoldDB" id="G0V6K6"/>
<protein>
    <submittedName>
        <fullName evidence="1">Uncharacterized protein</fullName>
    </submittedName>
</protein>
<dbReference type="HOGENOM" id="CLU_2184639_0_0_1"/>
<name>G0V6K6_NAUCA</name>
<organism evidence="1 2">
    <name type="scientific">Naumovozyma castellii</name>
    <name type="common">Yeast</name>
    <name type="synonym">Saccharomyces castellii</name>
    <dbReference type="NCBI Taxonomy" id="27288"/>
    <lineage>
        <taxon>Eukaryota</taxon>
        <taxon>Fungi</taxon>
        <taxon>Dikarya</taxon>
        <taxon>Ascomycota</taxon>
        <taxon>Saccharomycotina</taxon>
        <taxon>Saccharomycetes</taxon>
        <taxon>Saccharomycetales</taxon>
        <taxon>Saccharomycetaceae</taxon>
        <taxon>Naumovozyma</taxon>
    </lineage>
</organism>
<dbReference type="Pfam" id="PF11503">
    <property type="entry name" value="YNR034W-A-like"/>
    <property type="match status" value="1"/>
</dbReference>
<dbReference type="OrthoDB" id="4057220at2759"/>
<dbReference type="RefSeq" id="XP_003673485.1">
    <property type="nucleotide sequence ID" value="XM_003673437.1"/>
</dbReference>
<dbReference type="Proteomes" id="UP000001640">
    <property type="component" value="Chromosome 1"/>
</dbReference>
<dbReference type="FunCoup" id="G0V6K6">
    <property type="interactions" value="16"/>
</dbReference>
<gene>
    <name evidence="1" type="primary">NCAS0A05440</name>
    <name evidence="1" type="ordered locus">NCAS_0A05440</name>
</gene>
<accession>G0V6K6</accession>